<dbReference type="Gene3D" id="1.10.10.10">
    <property type="entry name" value="Winged helix-like DNA-binding domain superfamily/Winged helix DNA-binding domain"/>
    <property type="match status" value="1"/>
</dbReference>
<gene>
    <name evidence="5" type="ORF">AWJ14_03925</name>
</gene>
<dbReference type="OrthoDB" id="3170288at2"/>
<proteinExistence type="predicted"/>
<dbReference type="AlphaFoldDB" id="A0A1C1YWT9"/>
<reference evidence="5 6" key="1">
    <citation type="submission" date="2015-12" db="EMBL/GenBank/DDBJ databases">
        <authorList>
            <person name="Shamseldin A."/>
            <person name="Moawad H."/>
            <person name="Abd El-Rahim W.M."/>
            <person name="Sadowsky M.J."/>
        </authorList>
    </citation>
    <scope>NUCLEOTIDE SEQUENCE [LARGE SCALE GENOMIC DNA]</scope>
    <source>
        <strain evidence="5 6">JC234</strain>
    </source>
</reference>
<evidence type="ECO:0000256" key="1">
    <source>
        <dbReference type="ARBA" id="ARBA00023015"/>
    </source>
</evidence>
<dbReference type="SMART" id="SM00421">
    <property type="entry name" value="HTH_LUXR"/>
    <property type="match status" value="1"/>
</dbReference>
<accession>A0A1C1YWT9</accession>
<dbReference type="InterPro" id="IPR036693">
    <property type="entry name" value="TF_LuxR_autoind-bd_dom_sf"/>
</dbReference>
<protein>
    <recommendedName>
        <fullName evidence="4">HTH luxR-type domain-containing protein</fullName>
    </recommendedName>
</protein>
<dbReference type="Pfam" id="PF03472">
    <property type="entry name" value="Autoind_bind"/>
    <property type="match status" value="1"/>
</dbReference>
<dbReference type="RefSeq" id="WP_066178404.1">
    <property type="nucleotide sequence ID" value="NZ_LQZT01000012.1"/>
</dbReference>
<comment type="caution">
    <text evidence="5">The sequence shown here is derived from an EMBL/GenBank/DDBJ whole genome shotgun (WGS) entry which is preliminary data.</text>
</comment>
<dbReference type="EMBL" id="LQZT01000012">
    <property type="protein sequence ID" value="OCW57947.1"/>
    <property type="molecule type" value="Genomic_DNA"/>
</dbReference>
<dbReference type="PANTHER" id="PTHR44688">
    <property type="entry name" value="DNA-BINDING TRANSCRIPTIONAL ACTIVATOR DEVR_DOSR"/>
    <property type="match status" value="1"/>
</dbReference>
<dbReference type="SUPFAM" id="SSF46894">
    <property type="entry name" value="C-terminal effector domain of the bipartite response regulators"/>
    <property type="match status" value="1"/>
</dbReference>
<dbReference type="Pfam" id="PF00196">
    <property type="entry name" value="GerE"/>
    <property type="match status" value="1"/>
</dbReference>
<keyword evidence="6" id="KW-1185">Reference proteome</keyword>
<dbReference type="STRING" id="1480615.AWJ14_03925"/>
<evidence type="ECO:0000313" key="6">
    <source>
        <dbReference type="Proteomes" id="UP000094795"/>
    </source>
</evidence>
<keyword evidence="2" id="KW-0238">DNA-binding</keyword>
<evidence type="ECO:0000256" key="3">
    <source>
        <dbReference type="ARBA" id="ARBA00023163"/>
    </source>
</evidence>
<sequence length="251" mass="27767">MSGHDAAVFEFIERVETHASIDTLLDDLLEVVSGFGFQHMIYTGLPAGDASIATLVKTNRFPEDWWSRYVEGDYARSDAVCQQVFDKIEPFVWSEVDAERAAMDGAARVAGEAAEHGLADGYVVPLFSRDEWLSVMSFGGPDKILLSPRERGAVNLMAVYASSTIERRQSRHPRRARLTGREREVLLWTAAGKSCWDISVILNVSEQTIRFHTAQIRAKLNASNITHAVVRAIQQGEITLGQLADSLGDMG</sequence>
<dbReference type="GO" id="GO:0006355">
    <property type="term" value="P:regulation of DNA-templated transcription"/>
    <property type="evidence" value="ECO:0007669"/>
    <property type="project" value="InterPro"/>
</dbReference>
<organism evidence="5 6">
    <name type="scientific">Hoeflea olei</name>
    <dbReference type="NCBI Taxonomy" id="1480615"/>
    <lineage>
        <taxon>Bacteria</taxon>
        <taxon>Pseudomonadati</taxon>
        <taxon>Pseudomonadota</taxon>
        <taxon>Alphaproteobacteria</taxon>
        <taxon>Hyphomicrobiales</taxon>
        <taxon>Rhizobiaceae</taxon>
        <taxon>Hoeflea</taxon>
    </lineage>
</organism>
<dbReference type="SUPFAM" id="SSF75516">
    <property type="entry name" value="Pheromone-binding domain of LuxR-like quorum-sensing transcription factors"/>
    <property type="match status" value="1"/>
</dbReference>
<name>A0A1C1YWT9_9HYPH</name>
<dbReference type="PRINTS" id="PR00038">
    <property type="entry name" value="HTHLUXR"/>
</dbReference>
<dbReference type="CDD" id="cd06170">
    <property type="entry name" value="LuxR_C_like"/>
    <property type="match status" value="1"/>
</dbReference>
<feature type="domain" description="HTH luxR-type" evidence="4">
    <location>
        <begin position="171"/>
        <end position="236"/>
    </location>
</feature>
<keyword evidence="3" id="KW-0804">Transcription</keyword>
<dbReference type="InterPro" id="IPR036388">
    <property type="entry name" value="WH-like_DNA-bd_sf"/>
</dbReference>
<dbReference type="InterPro" id="IPR000792">
    <property type="entry name" value="Tscrpt_reg_LuxR_C"/>
</dbReference>
<dbReference type="PROSITE" id="PS50043">
    <property type="entry name" value="HTH_LUXR_2"/>
    <property type="match status" value="1"/>
</dbReference>
<evidence type="ECO:0000313" key="5">
    <source>
        <dbReference type="EMBL" id="OCW57947.1"/>
    </source>
</evidence>
<dbReference type="Gene3D" id="3.30.450.80">
    <property type="entry name" value="Transcription factor LuxR-like, autoinducer-binding domain"/>
    <property type="match status" value="1"/>
</dbReference>
<dbReference type="InterPro" id="IPR016032">
    <property type="entry name" value="Sig_transdc_resp-reg_C-effctor"/>
</dbReference>
<evidence type="ECO:0000256" key="2">
    <source>
        <dbReference type="ARBA" id="ARBA00023125"/>
    </source>
</evidence>
<evidence type="ECO:0000259" key="4">
    <source>
        <dbReference type="PROSITE" id="PS50043"/>
    </source>
</evidence>
<dbReference type="InterPro" id="IPR005143">
    <property type="entry name" value="TF_LuxR_autoind-bd_dom"/>
</dbReference>
<keyword evidence="1" id="KW-0805">Transcription regulation</keyword>
<dbReference type="GO" id="GO:0003677">
    <property type="term" value="F:DNA binding"/>
    <property type="evidence" value="ECO:0007669"/>
    <property type="project" value="UniProtKB-KW"/>
</dbReference>
<dbReference type="PANTHER" id="PTHR44688:SF16">
    <property type="entry name" value="DNA-BINDING TRANSCRIPTIONAL ACTIVATOR DEVR_DOSR"/>
    <property type="match status" value="1"/>
</dbReference>
<dbReference type="Proteomes" id="UP000094795">
    <property type="component" value="Unassembled WGS sequence"/>
</dbReference>